<protein>
    <recommendedName>
        <fullName evidence="5">F-box domain-containing protein</fullName>
    </recommendedName>
</protein>
<gene>
    <name evidence="3" type="ORF">CEP51_011842</name>
</gene>
<keyword evidence="4" id="KW-1185">Reference proteome</keyword>
<evidence type="ECO:0000259" key="1">
    <source>
        <dbReference type="Pfam" id="PF12937"/>
    </source>
</evidence>
<comment type="caution">
    <text evidence="3">The sequence shown here is derived from an EMBL/GenBank/DDBJ whole genome shotgun (WGS) entry which is preliminary data.</text>
</comment>
<accession>A0A428R5P3</accession>
<evidence type="ECO:0008006" key="5">
    <source>
        <dbReference type="Google" id="ProtNLM"/>
    </source>
</evidence>
<organism evidence="3 4">
    <name type="scientific">Fusarium floridanum</name>
    <dbReference type="NCBI Taxonomy" id="1325733"/>
    <lineage>
        <taxon>Eukaryota</taxon>
        <taxon>Fungi</taxon>
        <taxon>Dikarya</taxon>
        <taxon>Ascomycota</taxon>
        <taxon>Pezizomycotina</taxon>
        <taxon>Sordariomycetes</taxon>
        <taxon>Hypocreomycetidae</taxon>
        <taxon>Hypocreales</taxon>
        <taxon>Nectriaceae</taxon>
        <taxon>Fusarium</taxon>
        <taxon>Fusarium solani species complex</taxon>
    </lineage>
</organism>
<dbReference type="EMBL" id="NKCL01000418">
    <property type="protein sequence ID" value="RSL72881.1"/>
    <property type="molecule type" value="Genomic_DNA"/>
</dbReference>
<dbReference type="InterPro" id="IPR046676">
    <property type="entry name" value="DUF6546"/>
</dbReference>
<dbReference type="Proteomes" id="UP000287972">
    <property type="component" value="Unassembled WGS sequence"/>
</dbReference>
<evidence type="ECO:0000313" key="3">
    <source>
        <dbReference type="EMBL" id="RSL72881.1"/>
    </source>
</evidence>
<reference evidence="3 4" key="1">
    <citation type="submission" date="2017-06" db="EMBL/GenBank/DDBJ databases">
        <title>Comparative genomic analysis of Ambrosia Fusariam Clade fungi.</title>
        <authorList>
            <person name="Stajich J.E."/>
            <person name="Carrillo J."/>
            <person name="Kijimoto T."/>
            <person name="Eskalen A."/>
            <person name="O'Donnell K."/>
            <person name="Kasson M."/>
        </authorList>
    </citation>
    <scope>NUCLEOTIDE SEQUENCE [LARGE SCALE GENOMIC DNA]</scope>
    <source>
        <strain evidence="3 4">NRRL62606</strain>
    </source>
</reference>
<dbReference type="Pfam" id="PF12937">
    <property type="entry name" value="F-box-like"/>
    <property type="match status" value="1"/>
</dbReference>
<sequence length="542" mass="63420">MNCNGKPSTFPWYRLPRELQLNILSFLACRQRRTNHVESSSQEGIAKQHVGHIAKCATVCRDWQEYFETFLFRKITVHQKDLAGLHRISPCRTERIQHLWLRIELRPYGCRVCHYADNVLNQRKNGLIPDRALCNLLRVLRRWKGRNSSQPSGGLILELSTHSPSDLQHEFQNISFDDAENNDEDTEVCKTHDPKHGWVDGHRTRQPDDMPVYDLFHLWEPGKPRIEKVEWSAPVVKHLLIRRQARRQIPPTTLECLFDRLPRLESLNLELWTMYGGLESVGDYITSTLLQRHFPRRVQRVTLFQDFDEDIDSMFSGGSPHWVWPDKIPNPAVGESLAGLKNQRRLCASFIADAYDFFEALHHRRRDGAWRNLTHFSMTSLALRSETPPSHVQRLLMMAAHAACRFPSLEIMELWYGRRGEACLFRFSRSRDGTFKIFRSGTWELPLSSEVVEAWTKLCSLRRGRCIMTQDMERIDHQQIKSHGDAIHYLGLMADVVHPTSLRQIRREAQHYGPYPRWKPPRELYHDHQWLTSIIASTYGQP</sequence>
<dbReference type="InterPro" id="IPR001810">
    <property type="entry name" value="F-box_dom"/>
</dbReference>
<feature type="domain" description="DUF6546" evidence="2">
    <location>
        <begin position="294"/>
        <end position="498"/>
    </location>
</feature>
<name>A0A428R5P3_9HYPO</name>
<evidence type="ECO:0000259" key="2">
    <source>
        <dbReference type="Pfam" id="PF20183"/>
    </source>
</evidence>
<proteinExistence type="predicted"/>
<dbReference type="AlphaFoldDB" id="A0A428R5P3"/>
<dbReference type="Pfam" id="PF20183">
    <property type="entry name" value="DUF6546"/>
    <property type="match status" value="1"/>
</dbReference>
<evidence type="ECO:0000313" key="4">
    <source>
        <dbReference type="Proteomes" id="UP000287972"/>
    </source>
</evidence>
<dbReference type="PROSITE" id="PS51257">
    <property type="entry name" value="PROKAR_LIPOPROTEIN"/>
    <property type="match status" value="1"/>
</dbReference>
<feature type="domain" description="F-box" evidence="1">
    <location>
        <begin position="12"/>
        <end position="76"/>
    </location>
</feature>